<comment type="caution">
    <text evidence="1">The sequence shown here is derived from an EMBL/GenBank/DDBJ whole genome shotgun (WGS) entry which is preliminary data.</text>
</comment>
<sequence length="92" mass="10508">MFVVCTFHRFSVCGDDELELAVVQLRYDFKCEYVPVWAETGVFERPFNHEAICNPLFIRLQLTGNCLLTVPSGQGWAGFRDRPAGFSLQTFV</sequence>
<organism evidence="1 2">
    <name type="scientific">Protopolystoma xenopodis</name>
    <dbReference type="NCBI Taxonomy" id="117903"/>
    <lineage>
        <taxon>Eukaryota</taxon>
        <taxon>Metazoa</taxon>
        <taxon>Spiralia</taxon>
        <taxon>Lophotrochozoa</taxon>
        <taxon>Platyhelminthes</taxon>
        <taxon>Monogenea</taxon>
        <taxon>Polyopisthocotylea</taxon>
        <taxon>Polystomatidea</taxon>
        <taxon>Polystomatidae</taxon>
        <taxon>Protopolystoma</taxon>
    </lineage>
</organism>
<keyword evidence="2" id="KW-1185">Reference proteome</keyword>
<dbReference type="EMBL" id="CAAALY010262442">
    <property type="protein sequence ID" value="VEL39752.1"/>
    <property type="molecule type" value="Genomic_DNA"/>
</dbReference>
<evidence type="ECO:0000313" key="1">
    <source>
        <dbReference type="EMBL" id="VEL39752.1"/>
    </source>
</evidence>
<proteinExistence type="predicted"/>
<evidence type="ECO:0000313" key="2">
    <source>
        <dbReference type="Proteomes" id="UP000784294"/>
    </source>
</evidence>
<dbReference type="Proteomes" id="UP000784294">
    <property type="component" value="Unassembled WGS sequence"/>
</dbReference>
<protein>
    <submittedName>
        <fullName evidence="1">Uncharacterized protein</fullName>
    </submittedName>
</protein>
<reference evidence="1" key="1">
    <citation type="submission" date="2018-11" db="EMBL/GenBank/DDBJ databases">
        <authorList>
            <consortium name="Pathogen Informatics"/>
        </authorList>
    </citation>
    <scope>NUCLEOTIDE SEQUENCE</scope>
</reference>
<gene>
    <name evidence="1" type="ORF">PXEA_LOCUS33192</name>
</gene>
<dbReference type="AlphaFoldDB" id="A0A3S5CQF3"/>
<name>A0A3S5CQF3_9PLAT</name>
<accession>A0A3S5CQF3</accession>